<dbReference type="InterPro" id="IPR036890">
    <property type="entry name" value="HATPase_C_sf"/>
</dbReference>
<dbReference type="Proteomes" id="UP000250642">
    <property type="component" value="Unassembled WGS sequence"/>
</dbReference>
<comment type="caution">
    <text evidence="17">The sequence shown here is derived from an EMBL/GenBank/DDBJ whole genome shotgun (WGS) entry which is preliminary data.</text>
</comment>
<dbReference type="GO" id="GO:0005886">
    <property type="term" value="C:plasma membrane"/>
    <property type="evidence" value="ECO:0007669"/>
    <property type="project" value="UniProtKB-SubCell"/>
</dbReference>
<dbReference type="PANTHER" id="PTHR24421:SF37">
    <property type="entry name" value="SENSOR HISTIDINE KINASE NARS"/>
    <property type="match status" value="1"/>
</dbReference>
<keyword evidence="4" id="KW-1003">Cell membrane</keyword>
<reference evidence="17 18" key="1">
    <citation type="submission" date="2018-04" db="EMBL/GenBank/DDBJ databases">
        <title>Paenibacillus taichungensis Genome sequencing and assembly.</title>
        <authorList>
            <person name="Xu J."/>
            <person name="Rensing C."/>
            <person name="Mazhar H.S."/>
        </authorList>
    </citation>
    <scope>NUCLEOTIDE SEQUENCE [LARGE SCALE GENOMIC DNA]</scope>
    <source>
        <strain evidence="17 18">NC1</strain>
    </source>
</reference>
<evidence type="ECO:0000313" key="18">
    <source>
        <dbReference type="Proteomes" id="UP000250642"/>
    </source>
</evidence>
<dbReference type="AlphaFoldDB" id="A0A329QDM6"/>
<evidence type="ECO:0000256" key="13">
    <source>
        <dbReference type="ARBA" id="ARBA00023136"/>
    </source>
</evidence>
<dbReference type="Gene3D" id="1.20.5.1930">
    <property type="match status" value="1"/>
</dbReference>
<evidence type="ECO:0000256" key="11">
    <source>
        <dbReference type="ARBA" id="ARBA00022989"/>
    </source>
</evidence>
<keyword evidence="12" id="KW-0902">Two-component regulatory system</keyword>
<evidence type="ECO:0000256" key="10">
    <source>
        <dbReference type="ARBA" id="ARBA00022840"/>
    </source>
</evidence>
<dbReference type="CDD" id="cd16917">
    <property type="entry name" value="HATPase_UhpB-NarQ-NarX-like"/>
    <property type="match status" value="1"/>
</dbReference>
<keyword evidence="7 15" id="KW-0812">Transmembrane</keyword>
<feature type="region of interest" description="Disordered" evidence="14">
    <location>
        <begin position="343"/>
        <end position="373"/>
    </location>
</feature>
<keyword evidence="13 15" id="KW-0472">Membrane</keyword>
<dbReference type="PROSITE" id="PS50109">
    <property type="entry name" value="HIS_KIN"/>
    <property type="match status" value="1"/>
</dbReference>
<evidence type="ECO:0000256" key="2">
    <source>
        <dbReference type="ARBA" id="ARBA00004651"/>
    </source>
</evidence>
<dbReference type="PANTHER" id="PTHR24421">
    <property type="entry name" value="NITRATE/NITRITE SENSOR PROTEIN NARX-RELATED"/>
    <property type="match status" value="1"/>
</dbReference>
<dbReference type="GO" id="GO:0046983">
    <property type="term" value="F:protein dimerization activity"/>
    <property type="evidence" value="ECO:0007669"/>
    <property type="project" value="InterPro"/>
</dbReference>
<dbReference type="Gene3D" id="3.30.565.10">
    <property type="entry name" value="Histidine kinase-like ATPase, C-terminal domain"/>
    <property type="match status" value="1"/>
</dbReference>
<dbReference type="InterPro" id="IPR011712">
    <property type="entry name" value="Sig_transdc_His_kin_sub3_dim/P"/>
</dbReference>
<dbReference type="InterPro" id="IPR005467">
    <property type="entry name" value="His_kinase_dom"/>
</dbReference>
<gene>
    <name evidence="17" type="ORF">DC345_28765</name>
</gene>
<dbReference type="InterPro" id="IPR050482">
    <property type="entry name" value="Sensor_HK_TwoCompSys"/>
</dbReference>
<comment type="subcellular location">
    <subcellularLocation>
        <location evidence="2">Cell membrane</location>
        <topology evidence="2">Multi-pass membrane protein</topology>
    </subcellularLocation>
</comment>
<dbReference type="EMBL" id="QEVW01000025">
    <property type="protein sequence ID" value="RAW10545.1"/>
    <property type="molecule type" value="Genomic_DNA"/>
</dbReference>
<evidence type="ECO:0000256" key="12">
    <source>
        <dbReference type="ARBA" id="ARBA00023012"/>
    </source>
</evidence>
<keyword evidence="5" id="KW-0597">Phosphoprotein</keyword>
<evidence type="ECO:0000256" key="7">
    <source>
        <dbReference type="ARBA" id="ARBA00022692"/>
    </source>
</evidence>
<protein>
    <recommendedName>
        <fullName evidence="3">histidine kinase</fullName>
        <ecNumber evidence="3">2.7.13.3</ecNumber>
    </recommendedName>
</protein>
<dbReference type="InterPro" id="IPR003594">
    <property type="entry name" value="HATPase_dom"/>
</dbReference>
<keyword evidence="9 17" id="KW-0418">Kinase</keyword>
<keyword evidence="8" id="KW-0547">Nucleotide-binding</keyword>
<comment type="catalytic activity">
    <reaction evidence="1">
        <text>ATP + protein L-histidine = ADP + protein N-phospho-L-histidine.</text>
        <dbReference type="EC" id="2.7.13.3"/>
    </reaction>
</comment>
<dbReference type="Pfam" id="PF02518">
    <property type="entry name" value="HATPase_c"/>
    <property type="match status" value="1"/>
</dbReference>
<evidence type="ECO:0000256" key="5">
    <source>
        <dbReference type="ARBA" id="ARBA00022553"/>
    </source>
</evidence>
<dbReference type="SUPFAM" id="SSF55874">
    <property type="entry name" value="ATPase domain of HSP90 chaperone/DNA topoisomerase II/histidine kinase"/>
    <property type="match status" value="1"/>
</dbReference>
<evidence type="ECO:0000313" key="17">
    <source>
        <dbReference type="EMBL" id="RAW10545.1"/>
    </source>
</evidence>
<keyword evidence="11 15" id="KW-1133">Transmembrane helix</keyword>
<accession>A0A329QDM6</accession>
<dbReference type="PIRSF" id="PIRSF037431">
    <property type="entry name" value="STHK_LiaS"/>
    <property type="match status" value="1"/>
</dbReference>
<evidence type="ECO:0000259" key="16">
    <source>
        <dbReference type="PROSITE" id="PS50109"/>
    </source>
</evidence>
<evidence type="ECO:0000256" key="8">
    <source>
        <dbReference type="ARBA" id="ARBA00022741"/>
    </source>
</evidence>
<dbReference type="InterPro" id="IPR017202">
    <property type="entry name" value="LiaS/VraS"/>
</dbReference>
<feature type="domain" description="Histidine kinase" evidence="16">
    <location>
        <begin position="150"/>
        <end position="344"/>
    </location>
</feature>
<dbReference type="SMART" id="SM00387">
    <property type="entry name" value="HATPase_c"/>
    <property type="match status" value="1"/>
</dbReference>
<organism evidence="17 18">
    <name type="scientific">Paenibacillus taichungensis</name>
    <dbReference type="NCBI Taxonomy" id="484184"/>
    <lineage>
        <taxon>Bacteria</taxon>
        <taxon>Bacillati</taxon>
        <taxon>Bacillota</taxon>
        <taxon>Bacilli</taxon>
        <taxon>Bacillales</taxon>
        <taxon>Paenibacillaceae</taxon>
        <taxon>Paenibacillus</taxon>
    </lineage>
</organism>
<proteinExistence type="predicted"/>
<feature type="transmembrane region" description="Helical" evidence="15">
    <location>
        <begin position="12"/>
        <end position="35"/>
    </location>
</feature>
<evidence type="ECO:0000256" key="14">
    <source>
        <dbReference type="SAM" id="MobiDB-lite"/>
    </source>
</evidence>
<feature type="transmembrane region" description="Helical" evidence="15">
    <location>
        <begin position="47"/>
        <end position="68"/>
    </location>
</feature>
<dbReference type="RefSeq" id="WP_113056033.1">
    <property type="nucleotide sequence ID" value="NZ_JBHJZT010000005.1"/>
</dbReference>
<evidence type="ECO:0000256" key="1">
    <source>
        <dbReference type="ARBA" id="ARBA00000085"/>
    </source>
</evidence>
<dbReference type="EC" id="2.7.13.3" evidence="3"/>
<evidence type="ECO:0000256" key="6">
    <source>
        <dbReference type="ARBA" id="ARBA00022679"/>
    </source>
</evidence>
<dbReference type="GO" id="GO:0005524">
    <property type="term" value="F:ATP binding"/>
    <property type="evidence" value="ECO:0007669"/>
    <property type="project" value="UniProtKB-KW"/>
</dbReference>
<keyword evidence="10" id="KW-0067">ATP-binding</keyword>
<dbReference type="Pfam" id="PF07730">
    <property type="entry name" value="HisKA_3"/>
    <property type="match status" value="1"/>
</dbReference>
<evidence type="ECO:0000256" key="9">
    <source>
        <dbReference type="ARBA" id="ARBA00022777"/>
    </source>
</evidence>
<sequence>MKTKRHTDMVTRSMGEGILLVFIVLIVILYVLYTYGYLAPFAGWRHLIQSGLALLLLLIGMGAAFGFYQSYRVKRRLELLRETLLQWEKGSLSRTVPDLGIDDVGRLSEQLGRIGKKWEDQVSSLQRLSTNNAQLAEQARITAIVEERQRLARELHDAVSQQLFAISMTATAVGRRMEKDFARAQRQVALIEEMASVAQSEMRALLLHLRPVYLEGKHLEQGLRDLVMELKTKVPMDIVLEMDEDIHLIKGIENHLFRIIQEAMSNTLRHAKAEKMEIRLQRRMDAIRVLIRDDGQGFDLDDQKQASYGLANMRERVTEIGGAIQFVTAPGKGTRIEITIPLMNDESEEEHVNGDGNRNGDGSGNVDQSIARG</sequence>
<evidence type="ECO:0000256" key="4">
    <source>
        <dbReference type="ARBA" id="ARBA00022475"/>
    </source>
</evidence>
<keyword evidence="6" id="KW-0808">Transferase</keyword>
<name>A0A329QDM6_9BACL</name>
<evidence type="ECO:0000256" key="3">
    <source>
        <dbReference type="ARBA" id="ARBA00012438"/>
    </source>
</evidence>
<dbReference type="GO" id="GO:0000155">
    <property type="term" value="F:phosphorelay sensor kinase activity"/>
    <property type="evidence" value="ECO:0007669"/>
    <property type="project" value="InterPro"/>
</dbReference>
<evidence type="ECO:0000256" key="15">
    <source>
        <dbReference type="SAM" id="Phobius"/>
    </source>
</evidence>